<sequence length="148" mass="16777">MKSQYLSYFVHADRRVGHNLRVILPQKYGYSYSSKTNGDNWSVSSEIPWSFSAGTGGHFIPKSGGQYKRKLHDASHINVQLVQEADRVSFTVQDDGKGFEQQSEMEGMGLRNIRQRVEAFQGKMNIYSSSQGTEVHVELELNKEGKDD</sequence>
<dbReference type="InterPro" id="IPR003594">
    <property type="entry name" value="HATPase_dom"/>
</dbReference>
<feature type="domain" description="Histidine kinase/HSP90-like ATPase" evidence="6">
    <location>
        <begin position="73"/>
        <end position="142"/>
    </location>
</feature>
<dbReference type="InterPro" id="IPR036890">
    <property type="entry name" value="HATPase_C_sf"/>
</dbReference>
<gene>
    <name evidence="7" type="ORF">HX018_11975</name>
</gene>
<dbReference type="RefSeq" id="WP_286651576.1">
    <property type="nucleotide sequence ID" value="NZ_JACAGK010000033.1"/>
</dbReference>
<organism evidence="7 8">
    <name type="scientific">Sphingobacterium hotanense</name>
    <dbReference type="NCBI Taxonomy" id="649196"/>
    <lineage>
        <taxon>Bacteria</taxon>
        <taxon>Pseudomonadati</taxon>
        <taxon>Bacteroidota</taxon>
        <taxon>Sphingobacteriia</taxon>
        <taxon>Sphingobacteriales</taxon>
        <taxon>Sphingobacteriaceae</taxon>
        <taxon>Sphingobacterium</taxon>
    </lineage>
</organism>
<reference evidence="7" key="1">
    <citation type="submission" date="2020-06" db="EMBL/GenBank/DDBJ databases">
        <authorList>
            <person name="Dong N."/>
        </authorList>
    </citation>
    <scope>NUCLEOTIDE SEQUENCE</scope>
    <source>
        <strain evidence="7">R1692</strain>
    </source>
</reference>
<keyword evidence="8" id="KW-1185">Reference proteome</keyword>
<name>A0ABT7NPU7_9SPHI</name>
<dbReference type="Proteomes" id="UP001170954">
    <property type="component" value="Unassembled WGS sequence"/>
</dbReference>
<evidence type="ECO:0000313" key="7">
    <source>
        <dbReference type="EMBL" id="MDM1048953.1"/>
    </source>
</evidence>
<accession>A0ABT7NPU7</accession>
<dbReference type="EC" id="2.7.13.3" evidence="2"/>
<keyword evidence="4" id="KW-0418">Kinase</keyword>
<proteinExistence type="predicted"/>
<protein>
    <recommendedName>
        <fullName evidence="2">histidine kinase</fullName>
        <ecNumber evidence="2">2.7.13.3</ecNumber>
    </recommendedName>
</protein>
<reference evidence="7" key="2">
    <citation type="journal article" date="2022" name="Sci. Total Environ.">
        <title>Prevalence, transmission, and molecular epidemiology of tet(X)-positive bacteria among humans, animals, and environmental niches in China: An epidemiological, and genomic-based study.</title>
        <authorList>
            <person name="Dong N."/>
            <person name="Zeng Y."/>
            <person name="Cai C."/>
            <person name="Sun C."/>
            <person name="Lu J."/>
            <person name="Liu C."/>
            <person name="Zhou H."/>
            <person name="Sun Q."/>
            <person name="Shu L."/>
            <person name="Wang H."/>
            <person name="Wang Y."/>
            <person name="Wang S."/>
            <person name="Wu C."/>
            <person name="Chan E.W."/>
            <person name="Chen G."/>
            <person name="Shen Z."/>
            <person name="Chen S."/>
            <person name="Zhang R."/>
        </authorList>
    </citation>
    <scope>NUCLEOTIDE SEQUENCE</scope>
    <source>
        <strain evidence="7">R1692</strain>
    </source>
</reference>
<dbReference type="PANTHER" id="PTHR24421:SF10">
    <property type="entry name" value="NITRATE_NITRITE SENSOR PROTEIN NARQ"/>
    <property type="match status" value="1"/>
</dbReference>
<dbReference type="Gene3D" id="3.30.565.10">
    <property type="entry name" value="Histidine kinase-like ATPase, C-terminal domain"/>
    <property type="match status" value="1"/>
</dbReference>
<dbReference type="Pfam" id="PF02518">
    <property type="entry name" value="HATPase_c"/>
    <property type="match status" value="1"/>
</dbReference>
<dbReference type="EMBL" id="JACAGK010000033">
    <property type="protein sequence ID" value="MDM1048953.1"/>
    <property type="molecule type" value="Genomic_DNA"/>
</dbReference>
<evidence type="ECO:0000256" key="4">
    <source>
        <dbReference type="ARBA" id="ARBA00022777"/>
    </source>
</evidence>
<evidence type="ECO:0000313" key="8">
    <source>
        <dbReference type="Proteomes" id="UP001170954"/>
    </source>
</evidence>
<keyword evidence="3" id="KW-0808">Transferase</keyword>
<keyword evidence="5" id="KW-0902">Two-component regulatory system</keyword>
<evidence type="ECO:0000256" key="3">
    <source>
        <dbReference type="ARBA" id="ARBA00022679"/>
    </source>
</evidence>
<evidence type="ECO:0000259" key="6">
    <source>
        <dbReference type="Pfam" id="PF02518"/>
    </source>
</evidence>
<comment type="catalytic activity">
    <reaction evidence="1">
        <text>ATP + protein L-histidine = ADP + protein N-phospho-L-histidine.</text>
        <dbReference type="EC" id="2.7.13.3"/>
    </reaction>
</comment>
<dbReference type="PANTHER" id="PTHR24421">
    <property type="entry name" value="NITRATE/NITRITE SENSOR PROTEIN NARX-RELATED"/>
    <property type="match status" value="1"/>
</dbReference>
<dbReference type="CDD" id="cd16917">
    <property type="entry name" value="HATPase_UhpB-NarQ-NarX-like"/>
    <property type="match status" value="1"/>
</dbReference>
<evidence type="ECO:0000256" key="5">
    <source>
        <dbReference type="ARBA" id="ARBA00023012"/>
    </source>
</evidence>
<evidence type="ECO:0000256" key="1">
    <source>
        <dbReference type="ARBA" id="ARBA00000085"/>
    </source>
</evidence>
<evidence type="ECO:0000256" key="2">
    <source>
        <dbReference type="ARBA" id="ARBA00012438"/>
    </source>
</evidence>
<dbReference type="InterPro" id="IPR050482">
    <property type="entry name" value="Sensor_HK_TwoCompSys"/>
</dbReference>
<dbReference type="SUPFAM" id="SSF55874">
    <property type="entry name" value="ATPase domain of HSP90 chaperone/DNA topoisomerase II/histidine kinase"/>
    <property type="match status" value="1"/>
</dbReference>
<comment type="caution">
    <text evidence="7">The sequence shown here is derived from an EMBL/GenBank/DDBJ whole genome shotgun (WGS) entry which is preliminary data.</text>
</comment>